<dbReference type="EMBL" id="AMZH03007757">
    <property type="protein sequence ID" value="RRT60508.1"/>
    <property type="molecule type" value="Genomic_DNA"/>
</dbReference>
<evidence type="ECO:0000313" key="2">
    <source>
        <dbReference type="Proteomes" id="UP000287651"/>
    </source>
</evidence>
<accession>A0A426Z945</accession>
<proteinExistence type="predicted"/>
<organism evidence="1 2">
    <name type="scientific">Ensete ventricosum</name>
    <name type="common">Abyssinian banana</name>
    <name type="synonym">Musa ensete</name>
    <dbReference type="NCBI Taxonomy" id="4639"/>
    <lineage>
        <taxon>Eukaryota</taxon>
        <taxon>Viridiplantae</taxon>
        <taxon>Streptophyta</taxon>
        <taxon>Embryophyta</taxon>
        <taxon>Tracheophyta</taxon>
        <taxon>Spermatophyta</taxon>
        <taxon>Magnoliopsida</taxon>
        <taxon>Liliopsida</taxon>
        <taxon>Zingiberales</taxon>
        <taxon>Musaceae</taxon>
        <taxon>Ensete</taxon>
    </lineage>
</organism>
<protein>
    <submittedName>
        <fullName evidence="1">Uncharacterized protein</fullName>
    </submittedName>
</protein>
<name>A0A426Z945_ENSVE</name>
<evidence type="ECO:0000313" key="1">
    <source>
        <dbReference type="EMBL" id="RRT60508.1"/>
    </source>
</evidence>
<reference evidence="1 2" key="1">
    <citation type="journal article" date="2014" name="Agronomy (Basel)">
        <title>A Draft Genome Sequence for Ensete ventricosum, the Drought-Tolerant Tree Against Hunger.</title>
        <authorList>
            <person name="Harrison J."/>
            <person name="Moore K.A."/>
            <person name="Paszkiewicz K."/>
            <person name="Jones T."/>
            <person name="Grant M."/>
            <person name="Ambacheew D."/>
            <person name="Muzemil S."/>
            <person name="Studholme D.J."/>
        </authorList>
    </citation>
    <scope>NUCLEOTIDE SEQUENCE [LARGE SCALE GENOMIC DNA]</scope>
</reference>
<sequence length="68" mass="8051">MTKLHNWIFCPRQARTSDLVLRKIEVSDLTRARGKLAPNWEDPYWIIDIVREGTYRLATIEGEQLPRI</sequence>
<dbReference type="Proteomes" id="UP000287651">
    <property type="component" value="Unassembled WGS sequence"/>
</dbReference>
<gene>
    <name evidence="1" type="ORF">B296_00013201</name>
</gene>
<dbReference type="AlphaFoldDB" id="A0A426Z945"/>
<comment type="caution">
    <text evidence="1">The sequence shown here is derived from an EMBL/GenBank/DDBJ whole genome shotgun (WGS) entry which is preliminary data.</text>
</comment>